<proteinExistence type="predicted"/>
<reference evidence="2" key="1">
    <citation type="submission" date="2020-11" db="EMBL/GenBank/DDBJ databases">
        <authorList>
            <person name="Tran Van P."/>
        </authorList>
    </citation>
    <scope>NUCLEOTIDE SEQUENCE</scope>
</reference>
<sequence length="151" mass="16877">MIGSEPAFSWRESGIPFRNTPSTPERDSNLDLPVIDSLTQHETSALVNKASEPGMDPDRRLMFPCHSTARHNMEKQRRFFLGRIISRFGDVQWPPLSPDLATPEYSSPMASLVLTDSSQLTSGRQYLGIHSSSMTSLVLTDSSQMTFDSQK</sequence>
<protein>
    <submittedName>
        <fullName evidence="2">Uncharacterized protein</fullName>
    </submittedName>
</protein>
<accession>A0A7R8VAD0</accession>
<evidence type="ECO:0000313" key="2">
    <source>
        <dbReference type="EMBL" id="CAD7194502.1"/>
    </source>
</evidence>
<feature type="region of interest" description="Disordered" evidence="1">
    <location>
        <begin position="1"/>
        <end position="28"/>
    </location>
</feature>
<evidence type="ECO:0000256" key="1">
    <source>
        <dbReference type="SAM" id="MobiDB-lite"/>
    </source>
</evidence>
<gene>
    <name evidence="2" type="ORF">TDIB3V08_LOCUS926</name>
</gene>
<dbReference type="EMBL" id="OA564501">
    <property type="protein sequence ID" value="CAD7194502.1"/>
    <property type="molecule type" value="Genomic_DNA"/>
</dbReference>
<dbReference type="AlphaFoldDB" id="A0A7R8VAD0"/>
<organism evidence="2">
    <name type="scientific">Timema douglasi</name>
    <name type="common">Walking stick</name>
    <dbReference type="NCBI Taxonomy" id="61478"/>
    <lineage>
        <taxon>Eukaryota</taxon>
        <taxon>Metazoa</taxon>
        <taxon>Ecdysozoa</taxon>
        <taxon>Arthropoda</taxon>
        <taxon>Hexapoda</taxon>
        <taxon>Insecta</taxon>
        <taxon>Pterygota</taxon>
        <taxon>Neoptera</taxon>
        <taxon>Polyneoptera</taxon>
        <taxon>Phasmatodea</taxon>
        <taxon>Timematodea</taxon>
        <taxon>Timematoidea</taxon>
        <taxon>Timematidae</taxon>
        <taxon>Timema</taxon>
    </lineage>
</organism>
<name>A0A7R8VAD0_TIMDO</name>